<feature type="transmembrane region" description="Helical" evidence="1">
    <location>
        <begin position="36"/>
        <end position="55"/>
    </location>
</feature>
<dbReference type="Gene3D" id="3.30.2090.10">
    <property type="entry name" value="Multidrug efflux transporter AcrB TolC docking domain, DN and DC subdomains"/>
    <property type="match status" value="2"/>
</dbReference>
<dbReference type="Pfam" id="PF00873">
    <property type="entry name" value="ACR_tran"/>
    <property type="match status" value="1"/>
</dbReference>
<feature type="transmembrane region" description="Helical" evidence="1">
    <location>
        <begin position="1020"/>
        <end position="1043"/>
    </location>
</feature>
<dbReference type="PANTHER" id="PTHR32063">
    <property type="match status" value="1"/>
</dbReference>
<feature type="transmembrane region" description="Helical" evidence="1">
    <location>
        <begin position="986"/>
        <end position="1008"/>
    </location>
</feature>
<feature type="transmembrane region" description="Helical" evidence="1">
    <location>
        <begin position="334"/>
        <end position="353"/>
    </location>
</feature>
<dbReference type="SUPFAM" id="SSF82866">
    <property type="entry name" value="Multidrug efflux transporter AcrB transmembrane domain"/>
    <property type="match status" value="2"/>
</dbReference>
<keyword evidence="1" id="KW-0472">Membrane</keyword>
<keyword evidence="1" id="KW-1133">Transmembrane helix</keyword>
<dbReference type="PRINTS" id="PR00702">
    <property type="entry name" value="ACRIFLAVINRP"/>
</dbReference>
<dbReference type="InterPro" id="IPR027463">
    <property type="entry name" value="AcrB_DN_DC_subdom"/>
</dbReference>
<dbReference type="RefSeq" id="WP_114205865.1">
    <property type="nucleotide sequence ID" value="NZ_CP030840.1"/>
</dbReference>
<dbReference type="GO" id="GO:0005886">
    <property type="term" value="C:plasma membrane"/>
    <property type="evidence" value="ECO:0007669"/>
    <property type="project" value="TreeGrafter"/>
</dbReference>
<feature type="transmembrane region" description="Helical" evidence="1">
    <location>
        <begin position="12"/>
        <end position="30"/>
    </location>
</feature>
<keyword evidence="3" id="KW-1185">Reference proteome</keyword>
<dbReference type="InterPro" id="IPR001036">
    <property type="entry name" value="Acrflvin-R"/>
</dbReference>
<dbReference type="PANTHER" id="PTHR32063:SF8">
    <property type="entry name" value="CATION EFFLUX PROTEIN"/>
    <property type="match status" value="1"/>
</dbReference>
<sequence>MWIVKIALSRPYTFVVLALLLFLVAPVTILRTPVDIFPSINVPVVSIIWTYTGLVPAEMENRITSIYERALTTTVDNIEHIESQSLNGVAVVKVYLQPNANVDGAIAEVIAEAQATLKQLPPGITPPLVIRYDASTVPILQLGLSGQGLSEQQLNDLGANFIRPQLATIPGAAVPIPYGGKVRQIMVDIDSQQLTAKGLSATDIVNAVNAQNVILPSGTAKINSTEYNVGLNGTPVTIKELNDLPVKSVNGAVVYLHDVAHVRDGYAVQTNIVRQDGQRGVLLSIQKAGNASTLAIVSGVRALLPRIAASMPSTLVMRPLLDQSIFVRASLQGVLREGLIAAGLTSILILIFLGSWRSTLIICISIPLSILTSVLILSALGETINIMTLGGLALAVGILVDDATVEIENIERQLGLGKDLRQAILDGAQEIAGPAFVSTLCISIVFVPMFFLSGVPRYLFVPLAEAVVFALLASYFFSRTIIPTLVMFLMRKGAERKRSGASEAEQGRFARLHHRFEAAFTKLQGGYSSLLQLCLDHRALFAACFVLFCLASVSLVRVLGNDFFPTVDTGQFRLHVRAKTGTRIEDTARLTDQIERSIRSKIPASELSGILDNIGLPTSGINLSYSNGGTIGNADAEILGSLDAKHQPTAEYIARLRDELPKEFPGTEFFFQPADIVSQTLNFGLPAPIDIQIVGKDRIGNFALASQIAQEMRAILGAVDVHVQQLMDQPRLQFDLDRVRAQQLGLTARDVSSGLLISLSSSYQTSPNLWLNPQNGVSYNIAVQTPQYKVSSLDNLRTIPITGTDSGLAPQLFENLTSMRRMEEPSVASHYNVQPVIDVYASAQGRDLGSVASEVKKITDRATTQLPKGSFLATRGQVSTMHSSFIGLFGGLAFAIALVYLLLVVNFQSWSEAFIIITALPGALAGICWMLFLTHTSLSVPALMGAIMSIGVATSNSVLVITFANEHFAESKNALKAALEAGATRLRPVMMTALAMIIGMVPMALGLGEGGEQNAPLGRSVIGGLLFATVATLFFVPTVFAIVRNRSGAGLTSEEASHGK</sequence>
<evidence type="ECO:0000313" key="3">
    <source>
        <dbReference type="Proteomes" id="UP000253606"/>
    </source>
</evidence>
<feature type="transmembrane region" description="Helical" evidence="1">
    <location>
        <begin position="466"/>
        <end position="489"/>
    </location>
</feature>
<dbReference type="AlphaFoldDB" id="A0A2Z5FTM1"/>
<feature type="transmembrane region" description="Helical" evidence="1">
    <location>
        <begin position="359"/>
        <end position="380"/>
    </location>
</feature>
<feature type="transmembrane region" description="Helical" evidence="1">
    <location>
        <begin position="431"/>
        <end position="454"/>
    </location>
</feature>
<dbReference type="OrthoDB" id="9759330at2"/>
<proteinExistence type="predicted"/>
<dbReference type="Gene3D" id="3.30.70.1430">
    <property type="entry name" value="Multidrug efflux transporter AcrB pore domain"/>
    <property type="match status" value="2"/>
</dbReference>
<dbReference type="GO" id="GO:0042910">
    <property type="term" value="F:xenobiotic transmembrane transporter activity"/>
    <property type="evidence" value="ECO:0007669"/>
    <property type="project" value="TreeGrafter"/>
</dbReference>
<feature type="transmembrane region" description="Helical" evidence="1">
    <location>
        <begin position="539"/>
        <end position="559"/>
    </location>
</feature>
<dbReference type="SUPFAM" id="SSF82693">
    <property type="entry name" value="Multidrug efflux transporter AcrB pore domain, PN1, PN2, PC1 and PC2 subdomains"/>
    <property type="match status" value="2"/>
</dbReference>
<dbReference type="SUPFAM" id="SSF82714">
    <property type="entry name" value="Multidrug efflux transporter AcrB TolC docking domain, DN and DC subdomains"/>
    <property type="match status" value="2"/>
</dbReference>
<reference evidence="2 3" key="1">
    <citation type="journal article" date="2018" name="Front. Microbiol.">
        <title>Hydrolytic Capabilities as a Key to Environmental Success: Chitinolytic and Cellulolytic Acidobacteria From Acidic Sub-arctic Soils and Boreal Peatlands.</title>
        <authorList>
            <person name="Belova S.E."/>
            <person name="Ravin N.V."/>
            <person name="Pankratov T.A."/>
            <person name="Rakitin A.L."/>
            <person name="Ivanova A.A."/>
            <person name="Beletsky A.V."/>
            <person name="Mardanov A.V."/>
            <person name="Sinninghe Damste J.S."/>
            <person name="Dedysh S.N."/>
        </authorList>
    </citation>
    <scope>NUCLEOTIDE SEQUENCE [LARGE SCALE GENOMIC DNA]</scope>
    <source>
        <strain evidence="2 3">SBC82</strain>
    </source>
</reference>
<keyword evidence="1" id="KW-0812">Transmembrane</keyword>
<dbReference type="Gene3D" id="3.30.70.1440">
    <property type="entry name" value="Multidrug efflux transporter AcrB pore domain"/>
    <property type="match status" value="1"/>
</dbReference>
<dbReference type="Proteomes" id="UP000253606">
    <property type="component" value="Chromosome"/>
</dbReference>
<gene>
    <name evidence="2" type="ORF">ACPOL_0822</name>
</gene>
<evidence type="ECO:0000313" key="2">
    <source>
        <dbReference type="EMBL" id="AXC10181.1"/>
    </source>
</evidence>
<dbReference type="Gene3D" id="1.20.1640.10">
    <property type="entry name" value="Multidrug efflux transporter AcrB transmembrane domain"/>
    <property type="match status" value="2"/>
</dbReference>
<evidence type="ECO:0000256" key="1">
    <source>
        <dbReference type="SAM" id="Phobius"/>
    </source>
</evidence>
<name>A0A2Z5FTM1_9BACT</name>
<feature type="transmembrane region" description="Helical" evidence="1">
    <location>
        <begin position="913"/>
        <end position="932"/>
    </location>
</feature>
<dbReference type="EMBL" id="CP030840">
    <property type="protein sequence ID" value="AXC10181.1"/>
    <property type="molecule type" value="Genomic_DNA"/>
</dbReference>
<accession>A0A2Z5FTM1</accession>
<feature type="transmembrane region" description="Helical" evidence="1">
    <location>
        <begin position="885"/>
        <end position="906"/>
    </location>
</feature>
<dbReference type="Gene3D" id="3.30.70.1320">
    <property type="entry name" value="Multidrug efflux transporter AcrB pore domain like"/>
    <property type="match status" value="1"/>
</dbReference>
<dbReference type="KEGG" id="abas:ACPOL_0822"/>
<protein>
    <submittedName>
        <fullName evidence="2">Cation efflux system protein CusA</fullName>
    </submittedName>
</protein>
<feature type="transmembrane region" description="Helical" evidence="1">
    <location>
        <begin position="938"/>
        <end position="965"/>
    </location>
</feature>
<organism evidence="2 3">
    <name type="scientific">Acidisarcina polymorpha</name>
    <dbReference type="NCBI Taxonomy" id="2211140"/>
    <lineage>
        <taxon>Bacteria</taxon>
        <taxon>Pseudomonadati</taxon>
        <taxon>Acidobacteriota</taxon>
        <taxon>Terriglobia</taxon>
        <taxon>Terriglobales</taxon>
        <taxon>Acidobacteriaceae</taxon>
        <taxon>Acidisarcina</taxon>
    </lineage>
</organism>